<dbReference type="GO" id="GO:0015031">
    <property type="term" value="P:protein transport"/>
    <property type="evidence" value="ECO:0007669"/>
    <property type="project" value="UniProtKB-KW"/>
</dbReference>
<evidence type="ECO:0000256" key="5">
    <source>
        <dbReference type="ARBA" id="ARBA00022927"/>
    </source>
</evidence>
<evidence type="ECO:0000256" key="8">
    <source>
        <dbReference type="SAM" id="MobiDB-lite"/>
    </source>
</evidence>
<feature type="compositionally biased region" description="Polar residues" evidence="8">
    <location>
        <begin position="70"/>
        <end position="89"/>
    </location>
</feature>
<feature type="compositionally biased region" description="Low complexity" evidence="8">
    <location>
        <begin position="109"/>
        <end position="120"/>
    </location>
</feature>
<gene>
    <name evidence="9" type="ORF">SEPMUDRAFT_131467</name>
</gene>
<keyword evidence="5" id="KW-0653">Protein transport</keyword>
<dbReference type="Gene3D" id="3.30.1460.50">
    <property type="match status" value="1"/>
</dbReference>
<dbReference type="GO" id="GO:0061651">
    <property type="term" value="F:Atg12 conjugating enzyme activity"/>
    <property type="evidence" value="ECO:0007669"/>
    <property type="project" value="TreeGrafter"/>
</dbReference>
<dbReference type="eggNOG" id="ENOG502SCYV">
    <property type="taxonomic scope" value="Eukaryota"/>
</dbReference>
<dbReference type="InterPro" id="IPR007135">
    <property type="entry name" value="Atg3/Atg10"/>
</dbReference>
<dbReference type="PANTHER" id="PTHR14957:SF1">
    <property type="entry name" value="UBIQUITIN-LIKE-CONJUGATING ENZYME ATG10"/>
    <property type="match status" value="1"/>
</dbReference>
<organism evidence="9 10">
    <name type="scientific">Sphaerulina musiva (strain SO2202)</name>
    <name type="common">Poplar stem canker fungus</name>
    <name type="synonym">Septoria musiva</name>
    <dbReference type="NCBI Taxonomy" id="692275"/>
    <lineage>
        <taxon>Eukaryota</taxon>
        <taxon>Fungi</taxon>
        <taxon>Dikarya</taxon>
        <taxon>Ascomycota</taxon>
        <taxon>Pezizomycotina</taxon>
        <taxon>Dothideomycetes</taxon>
        <taxon>Dothideomycetidae</taxon>
        <taxon>Mycosphaerellales</taxon>
        <taxon>Mycosphaerellaceae</taxon>
        <taxon>Sphaerulina</taxon>
    </lineage>
</organism>
<dbReference type="Pfam" id="PF03987">
    <property type="entry name" value="Autophagy_act_C"/>
    <property type="match status" value="1"/>
</dbReference>
<protein>
    <recommendedName>
        <fullName evidence="2">Ubiquitin-like-conjugating enzyme ATG10</fullName>
    </recommendedName>
    <alternativeName>
        <fullName evidence="7">Autophagy-related protein 10</fullName>
    </alternativeName>
</protein>
<keyword evidence="10" id="KW-1185">Reference proteome</keyword>
<dbReference type="PANTHER" id="PTHR14957">
    <property type="entry name" value="UBIQUITIN-LIKE-CONJUGATING ENZYME ATG10"/>
    <property type="match status" value="1"/>
</dbReference>
<evidence type="ECO:0000256" key="1">
    <source>
        <dbReference type="ARBA" id="ARBA00005696"/>
    </source>
</evidence>
<evidence type="ECO:0000256" key="4">
    <source>
        <dbReference type="ARBA" id="ARBA00022786"/>
    </source>
</evidence>
<sequence>MDEAQFQLAIEELAQHFQTLKHTAQLKNCDWQDVTLIRSQNLPSSLNHFLRLTRRLSVCSKRATKPPDTTPQQHQVPETQQAQSQSINDKQAIEEEEEEDPECLPKFPPTTTHPSTDPATTITYDIIYSPTYRVPILYIHKPPPPPITLPDDDNNNDDDDSDNDPDPFLTHLQHSSSSSSTILLSLIDHPTTGKPVYFIHPCRTQEAVAEILSLSSSTRRLGKNGGGGGEEERGGREGGMQWFMAWWGCIGNSAGLSVPMELARMVMMPTLTTTKTMSTAGGE</sequence>
<dbReference type="AlphaFoldDB" id="M3DDH5"/>
<accession>M3DDH5</accession>
<dbReference type="STRING" id="692275.M3DDH5"/>
<feature type="region of interest" description="Disordered" evidence="8">
    <location>
        <begin position="62"/>
        <end position="120"/>
    </location>
</feature>
<evidence type="ECO:0000256" key="7">
    <source>
        <dbReference type="ARBA" id="ARBA00029833"/>
    </source>
</evidence>
<evidence type="ECO:0000313" key="9">
    <source>
        <dbReference type="EMBL" id="EMF15869.1"/>
    </source>
</evidence>
<evidence type="ECO:0000256" key="6">
    <source>
        <dbReference type="ARBA" id="ARBA00023006"/>
    </source>
</evidence>
<dbReference type="OrthoDB" id="4089664at2759"/>
<keyword evidence="5" id="KW-0813">Transport</keyword>
<keyword evidence="6" id="KW-0072">Autophagy</keyword>
<dbReference type="HOGENOM" id="CLU_072332_0_2_1"/>
<dbReference type="RefSeq" id="XP_016763990.1">
    <property type="nucleotide sequence ID" value="XM_016902427.1"/>
</dbReference>
<feature type="compositionally biased region" description="Acidic residues" evidence="8">
    <location>
        <begin position="150"/>
        <end position="165"/>
    </location>
</feature>
<reference evidence="9 10" key="1">
    <citation type="journal article" date="2012" name="PLoS Pathog.">
        <title>Diverse lifestyles and strategies of plant pathogenesis encoded in the genomes of eighteen Dothideomycetes fungi.</title>
        <authorList>
            <person name="Ohm R.A."/>
            <person name="Feau N."/>
            <person name="Henrissat B."/>
            <person name="Schoch C.L."/>
            <person name="Horwitz B.A."/>
            <person name="Barry K.W."/>
            <person name="Condon B.J."/>
            <person name="Copeland A.C."/>
            <person name="Dhillon B."/>
            <person name="Glaser F."/>
            <person name="Hesse C.N."/>
            <person name="Kosti I."/>
            <person name="LaButti K."/>
            <person name="Lindquist E.A."/>
            <person name="Lucas S."/>
            <person name="Salamov A.A."/>
            <person name="Bradshaw R.E."/>
            <person name="Ciuffetti L."/>
            <person name="Hamelin R.C."/>
            <person name="Kema G.H.J."/>
            <person name="Lawrence C."/>
            <person name="Scott J.A."/>
            <person name="Spatafora J.W."/>
            <person name="Turgeon B.G."/>
            <person name="de Wit P.J.G.M."/>
            <person name="Zhong S."/>
            <person name="Goodwin S.B."/>
            <person name="Grigoriev I.V."/>
        </authorList>
    </citation>
    <scope>NUCLEOTIDE SEQUENCE [LARGE SCALE GENOMIC DNA]</scope>
    <source>
        <strain evidence="9 10">SO2202</strain>
    </source>
</reference>
<comment type="similarity">
    <text evidence="1">Belongs to the ATG10 family.</text>
</comment>
<keyword evidence="3" id="KW-0808">Transferase</keyword>
<dbReference type="EMBL" id="KB456261">
    <property type="protein sequence ID" value="EMF15869.1"/>
    <property type="molecule type" value="Genomic_DNA"/>
</dbReference>
<evidence type="ECO:0000313" key="10">
    <source>
        <dbReference type="Proteomes" id="UP000016931"/>
    </source>
</evidence>
<evidence type="ECO:0000256" key="3">
    <source>
        <dbReference type="ARBA" id="ARBA00022679"/>
    </source>
</evidence>
<dbReference type="GO" id="GO:0032446">
    <property type="term" value="P:protein modification by small protein conjugation"/>
    <property type="evidence" value="ECO:0007669"/>
    <property type="project" value="TreeGrafter"/>
</dbReference>
<proteinExistence type="inferred from homology"/>
<dbReference type="GO" id="GO:0005829">
    <property type="term" value="C:cytosol"/>
    <property type="evidence" value="ECO:0007669"/>
    <property type="project" value="TreeGrafter"/>
</dbReference>
<dbReference type="Proteomes" id="UP000016931">
    <property type="component" value="Unassembled WGS sequence"/>
</dbReference>
<dbReference type="GeneID" id="27899564"/>
<keyword evidence="4" id="KW-0833">Ubl conjugation pathway</keyword>
<feature type="region of interest" description="Disordered" evidence="8">
    <location>
        <begin position="142"/>
        <end position="169"/>
    </location>
</feature>
<evidence type="ECO:0000256" key="2">
    <source>
        <dbReference type="ARBA" id="ARBA00021099"/>
    </source>
</evidence>
<dbReference type="GO" id="GO:0000422">
    <property type="term" value="P:autophagy of mitochondrion"/>
    <property type="evidence" value="ECO:0007669"/>
    <property type="project" value="TreeGrafter"/>
</dbReference>
<dbReference type="GO" id="GO:0000045">
    <property type="term" value="P:autophagosome assembly"/>
    <property type="evidence" value="ECO:0007669"/>
    <property type="project" value="TreeGrafter"/>
</dbReference>
<name>M3DDH5_SPHMS</name>